<sequence>SNPATLFTWSTNPCASSSALPEKCGREFTATVEGRITGALGGAATMACIAAWFCCWPPIT</sequence>
<comment type="caution">
    <text evidence="1">The sequence shown here is derived from an EMBL/GenBank/DDBJ whole genome shotgun (WGS) entry which is preliminary data.</text>
</comment>
<dbReference type="EMBL" id="LRGB01025352">
    <property type="protein sequence ID" value="KZR96319.1"/>
    <property type="molecule type" value="Genomic_DNA"/>
</dbReference>
<feature type="non-terminal residue" evidence="1">
    <location>
        <position position="1"/>
    </location>
</feature>
<proteinExistence type="predicted"/>
<gene>
    <name evidence="1" type="ORF">APZ42_009414</name>
</gene>
<name>A0A164E148_9CRUS</name>
<organism evidence="1 2">
    <name type="scientific">Daphnia magna</name>
    <dbReference type="NCBI Taxonomy" id="35525"/>
    <lineage>
        <taxon>Eukaryota</taxon>
        <taxon>Metazoa</taxon>
        <taxon>Ecdysozoa</taxon>
        <taxon>Arthropoda</taxon>
        <taxon>Crustacea</taxon>
        <taxon>Branchiopoda</taxon>
        <taxon>Diplostraca</taxon>
        <taxon>Cladocera</taxon>
        <taxon>Anomopoda</taxon>
        <taxon>Daphniidae</taxon>
        <taxon>Daphnia</taxon>
    </lineage>
</organism>
<dbReference type="Proteomes" id="UP000076858">
    <property type="component" value="Unassembled WGS sequence"/>
</dbReference>
<accession>A0A164E148</accession>
<evidence type="ECO:0000313" key="1">
    <source>
        <dbReference type="EMBL" id="KZR96319.1"/>
    </source>
</evidence>
<keyword evidence="2" id="KW-1185">Reference proteome</keyword>
<dbReference type="AlphaFoldDB" id="A0A164E148"/>
<evidence type="ECO:0000313" key="2">
    <source>
        <dbReference type="Proteomes" id="UP000076858"/>
    </source>
</evidence>
<protein>
    <submittedName>
        <fullName evidence="1">Uncharacterized protein</fullName>
    </submittedName>
</protein>
<reference evidence="1 2" key="1">
    <citation type="submission" date="2016-03" db="EMBL/GenBank/DDBJ databases">
        <title>EvidentialGene: Evidence-directed Construction of Genes on Genomes.</title>
        <authorList>
            <person name="Gilbert D.G."/>
            <person name="Choi J.-H."/>
            <person name="Mockaitis K."/>
            <person name="Colbourne J."/>
            <person name="Pfrender M."/>
        </authorList>
    </citation>
    <scope>NUCLEOTIDE SEQUENCE [LARGE SCALE GENOMIC DNA]</scope>
    <source>
        <strain evidence="1 2">Xinb3</strain>
        <tissue evidence="1">Complete organism</tissue>
    </source>
</reference>